<proteinExistence type="predicted"/>
<keyword evidence="1" id="KW-0472">Membrane</keyword>
<evidence type="ECO:0000256" key="1">
    <source>
        <dbReference type="SAM" id="Phobius"/>
    </source>
</evidence>
<sequence>MSDKQKKWSILVIGIILMVCFYVKIPSHEIVADEAISQLPPTEKELKEFEESFSRNEDFNKDKAFAIEESYSVDSTFILDKESKSESPLLP</sequence>
<protein>
    <submittedName>
        <fullName evidence="2">Uncharacterized protein</fullName>
    </submittedName>
</protein>
<dbReference type="AlphaFoldDB" id="A0A940SRF7"/>
<keyword evidence="1" id="KW-1133">Transmembrane helix</keyword>
<dbReference type="RefSeq" id="WP_209526137.1">
    <property type="nucleotide sequence ID" value="NZ_JAEEGA010000004.1"/>
</dbReference>
<keyword evidence="3" id="KW-1185">Reference proteome</keyword>
<organism evidence="2 3">
    <name type="scientific">Vagococcus allomyrinae</name>
    <dbReference type="NCBI Taxonomy" id="2794353"/>
    <lineage>
        <taxon>Bacteria</taxon>
        <taxon>Bacillati</taxon>
        <taxon>Bacillota</taxon>
        <taxon>Bacilli</taxon>
        <taxon>Lactobacillales</taxon>
        <taxon>Enterococcaceae</taxon>
        <taxon>Vagococcus</taxon>
    </lineage>
</organism>
<feature type="transmembrane region" description="Helical" evidence="1">
    <location>
        <begin position="7"/>
        <end position="25"/>
    </location>
</feature>
<keyword evidence="1" id="KW-0812">Transmembrane</keyword>
<name>A0A940SRF7_9ENTE</name>
<reference evidence="2" key="1">
    <citation type="submission" date="2020-12" db="EMBL/GenBank/DDBJ databases">
        <title>Vagococcus allomyrinae sp. nov. and Enterococcus lavae sp. nov., isolated from the larvae of Allomyrina dichotoma.</title>
        <authorList>
            <person name="Lee S.D."/>
        </authorList>
    </citation>
    <scope>NUCLEOTIDE SEQUENCE</scope>
    <source>
        <strain evidence="2">BWB3-3</strain>
    </source>
</reference>
<gene>
    <name evidence="2" type="ORF">I6N95_07100</name>
</gene>
<comment type="caution">
    <text evidence="2">The sequence shown here is derived from an EMBL/GenBank/DDBJ whole genome shotgun (WGS) entry which is preliminary data.</text>
</comment>
<dbReference type="EMBL" id="JAEEGA010000004">
    <property type="protein sequence ID" value="MBP1040767.1"/>
    <property type="molecule type" value="Genomic_DNA"/>
</dbReference>
<accession>A0A940SRF7</accession>
<evidence type="ECO:0000313" key="2">
    <source>
        <dbReference type="EMBL" id="MBP1040767.1"/>
    </source>
</evidence>
<dbReference type="Proteomes" id="UP000674938">
    <property type="component" value="Unassembled WGS sequence"/>
</dbReference>
<evidence type="ECO:0000313" key="3">
    <source>
        <dbReference type="Proteomes" id="UP000674938"/>
    </source>
</evidence>